<evidence type="ECO:0000256" key="5">
    <source>
        <dbReference type="ARBA" id="ARBA00022989"/>
    </source>
</evidence>
<feature type="transmembrane region" description="Helical" evidence="7">
    <location>
        <begin position="33"/>
        <end position="56"/>
    </location>
</feature>
<dbReference type="PANTHER" id="PTHR30443">
    <property type="entry name" value="INNER MEMBRANE PROTEIN"/>
    <property type="match status" value="1"/>
</dbReference>
<dbReference type="GO" id="GO:0009244">
    <property type="term" value="P:lipopolysaccharide core region biosynthetic process"/>
    <property type="evidence" value="ECO:0007669"/>
    <property type="project" value="TreeGrafter"/>
</dbReference>
<dbReference type="Gene3D" id="3.40.720.10">
    <property type="entry name" value="Alkaline Phosphatase, subunit A"/>
    <property type="match status" value="1"/>
</dbReference>
<keyword evidence="2" id="KW-1003">Cell membrane</keyword>
<name>A0A380NH39_9FIRM</name>
<dbReference type="SUPFAM" id="SSF53649">
    <property type="entry name" value="Alkaline phosphatase-like"/>
    <property type="match status" value="1"/>
</dbReference>
<dbReference type="EMBL" id="UHIO01000001">
    <property type="protein sequence ID" value="SUP39505.1"/>
    <property type="molecule type" value="Genomic_DNA"/>
</dbReference>
<evidence type="ECO:0000259" key="8">
    <source>
        <dbReference type="Pfam" id="PF00884"/>
    </source>
</evidence>
<evidence type="ECO:0000256" key="2">
    <source>
        <dbReference type="ARBA" id="ARBA00022475"/>
    </source>
</evidence>
<comment type="subcellular location">
    <subcellularLocation>
        <location evidence="1">Cell membrane</location>
        <topology evidence="1">Multi-pass membrane protein</topology>
    </subcellularLocation>
</comment>
<dbReference type="GO" id="GO:0016776">
    <property type="term" value="F:phosphotransferase activity, phosphate group as acceptor"/>
    <property type="evidence" value="ECO:0007669"/>
    <property type="project" value="TreeGrafter"/>
</dbReference>
<dbReference type="AlphaFoldDB" id="A0A380NH39"/>
<proteinExistence type="predicted"/>
<keyword evidence="3 9" id="KW-0808">Transferase</keyword>
<evidence type="ECO:0000256" key="3">
    <source>
        <dbReference type="ARBA" id="ARBA00022679"/>
    </source>
</evidence>
<keyword evidence="6 7" id="KW-0472">Membrane</keyword>
<dbReference type="EC" id="2.7.-.-" evidence="9"/>
<dbReference type="Pfam" id="PF00884">
    <property type="entry name" value="Sulfatase"/>
    <property type="match status" value="1"/>
</dbReference>
<reference evidence="9 10" key="1">
    <citation type="submission" date="2018-06" db="EMBL/GenBank/DDBJ databases">
        <authorList>
            <consortium name="Pathogen Informatics"/>
            <person name="Doyle S."/>
        </authorList>
    </citation>
    <scope>NUCLEOTIDE SEQUENCE [LARGE SCALE GENOMIC DNA]</scope>
    <source>
        <strain evidence="9 10">NCTC12020</strain>
    </source>
</reference>
<evidence type="ECO:0000313" key="9">
    <source>
        <dbReference type="EMBL" id="SUP39505.1"/>
    </source>
</evidence>
<evidence type="ECO:0000256" key="4">
    <source>
        <dbReference type="ARBA" id="ARBA00022692"/>
    </source>
</evidence>
<protein>
    <submittedName>
        <fullName evidence="9">Phosphoethanolamine transferase CptA</fullName>
        <ecNumber evidence="9">2.7.-.-</ecNumber>
    </submittedName>
</protein>
<accession>A0A380NH39</accession>
<dbReference type="RefSeq" id="WP_115309360.1">
    <property type="nucleotide sequence ID" value="NZ_UHIO01000001.1"/>
</dbReference>
<evidence type="ECO:0000256" key="7">
    <source>
        <dbReference type="SAM" id="Phobius"/>
    </source>
</evidence>
<feature type="transmembrane region" description="Helical" evidence="7">
    <location>
        <begin position="68"/>
        <end position="85"/>
    </location>
</feature>
<feature type="domain" description="Sulfatase N-terminal" evidence="8">
    <location>
        <begin position="138"/>
        <end position="404"/>
    </location>
</feature>
<dbReference type="Proteomes" id="UP000255367">
    <property type="component" value="Unassembled WGS sequence"/>
</dbReference>
<dbReference type="OrthoDB" id="9786870at2"/>
<sequence length="449" mass="50819">MSNQWLQTDIILAIYQTNFSEAKAYLASQSLTAWIGCLILLFLGLLVSIYLVKQLFRLEAFSLSGKSRFWCVGTIVILFLSLGLSNKSIKVSAPYILLQSVKQSVGDYEKFGILRQARENKLKSLTGLTVQEQSKGVYILIIGESESRDHMSLYGYNRETTPWLNEFSKNKDTIVFDNAYSNHTHTVPSLTYALSEKNQYNDISLEDANSIMEISKVAGIKTYWLSNQAKYGAWDTPIAEIASTATTQVWLNGNGGEETTTVYYDDKLIEEVGKLKNIESGLIVIHVMGSHGSYNDRFPASFNKFSGNSEDIDSYDNSILFNDYVLSQIYKEISQNPNYKAMIMMSDHGEDVEGKNSHDSSKFTYPMARIPLIVNFSESYVKEHQHLIDVLKSHKESYWTNDLMYDLLLSILGIQGAPVVNPKFDLSSPQYDRTLDTIRTLHGKMKLTK</sequence>
<dbReference type="InterPro" id="IPR017850">
    <property type="entry name" value="Alkaline_phosphatase_core_sf"/>
</dbReference>
<dbReference type="PANTHER" id="PTHR30443:SF0">
    <property type="entry name" value="PHOSPHOETHANOLAMINE TRANSFERASE EPTA"/>
    <property type="match status" value="1"/>
</dbReference>
<evidence type="ECO:0000256" key="6">
    <source>
        <dbReference type="ARBA" id="ARBA00023136"/>
    </source>
</evidence>
<evidence type="ECO:0000313" key="10">
    <source>
        <dbReference type="Proteomes" id="UP000255367"/>
    </source>
</evidence>
<dbReference type="InterPro" id="IPR040423">
    <property type="entry name" value="PEA_transferase"/>
</dbReference>
<keyword evidence="5 7" id="KW-1133">Transmembrane helix</keyword>
<gene>
    <name evidence="9" type="primary">cptA_1</name>
    <name evidence="9" type="ORF">NCTC12020_00069</name>
</gene>
<organism evidence="9 10">
    <name type="scientific">Veillonella criceti</name>
    <dbReference type="NCBI Taxonomy" id="103891"/>
    <lineage>
        <taxon>Bacteria</taxon>
        <taxon>Bacillati</taxon>
        <taxon>Bacillota</taxon>
        <taxon>Negativicutes</taxon>
        <taxon>Veillonellales</taxon>
        <taxon>Veillonellaceae</taxon>
        <taxon>Veillonella</taxon>
    </lineage>
</organism>
<keyword evidence="10" id="KW-1185">Reference proteome</keyword>
<keyword evidence="4 7" id="KW-0812">Transmembrane</keyword>
<dbReference type="CDD" id="cd16017">
    <property type="entry name" value="LptA"/>
    <property type="match status" value="1"/>
</dbReference>
<evidence type="ECO:0000256" key="1">
    <source>
        <dbReference type="ARBA" id="ARBA00004651"/>
    </source>
</evidence>
<dbReference type="InterPro" id="IPR058130">
    <property type="entry name" value="PEA_transf_C"/>
</dbReference>
<dbReference type="GO" id="GO:0005886">
    <property type="term" value="C:plasma membrane"/>
    <property type="evidence" value="ECO:0007669"/>
    <property type="project" value="UniProtKB-SubCell"/>
</dbReference>
<dbReference type="InterPro" id="IPR000917">
    <property type="entry name" value="Sulfatase_N"/>
</dbReference>